<evidence type="ECO:0000313" key="2">
    <source>
        <dbReference type="Proteomes" id="UP000683000"/>
    </source>
</evidence>
<sequence length="201" mass="22505">MTLTTEILIFETSEEFRNDPGIAIPASDVALKAKGVHPPLYYGKQIEEPSTWGYIILNWDDYESHKALMDGPTYPDVIAGLKSSFGGSARTEMYHVKFPAPMIALEKPVTEVAIVSLKAPENRAAVVDILTKFSEASKNMFVFGQTREDENKYVLIAGWQTIEEHLEAGAKPEVAPAREKLLSLVNKEHLYHTKLLQYPKL</sequence>
<dbReference type="AlphaFoldDB" id="A0A8I2YKE4"/>
<comment type="caution">
    <text evidence="1">The sequence shown here is derived from an EMBL/GenBank/DDBJ whole genome shotgun (WGS) entry which is preliminary data.</text>
</comment>
<evidence type="ECO:0000313" key="1">
    <source>
        <dbReference type="EMBL" id="KAG6374214.1"/>
    </source>
</evidence>
<proteinExistence type="predicted"/>
<dbReference type="Proteomes" id="UP000683000">
    <property type="component" value="Unassembled WGS sequence"/>
</dbReference>
<reference evidence="1" key="1">
    <citation type="submission" date="2021-03" db="EMBL/GenBank/DDBJ databases">
        <title>Evolutionary innovations through gain and loss of genes in the ectomycorrhizal Boletales.</title>
        <authorList>
            <person name="Wu G."/>
            <person name="Miyauchi S."/>
            <person name="Morin E."/>
            <person name="Yang Z.-L."/>
            <person name="Xu J."/>
            <person name="Martin F.M."/>
        </authorList>
    </citation>
    <scope>NUCLEOTIDE SEQUENCE</scope>
    <source>
        <strain evidence="1">BR01</strain>
    </source>
</reference>
<accession>A0A8I2YKE4</accession>
<organism evidence="1 2">
    <name type="scientific">Boletus reticuloceps</name>
    <dbReference type="NCBI Taxonomy" id="495285"/>
    <lineage>
        <taxon>Eukaryota</taxon>
        <taxon>Fungi</taxon>
        <taxon>Dikarya</taxon>
        <taxon>Basidiomycota</taxon>
        <taxon>Agaricomycotina</taxon>
        <taxon>Agaricomycetes</taxon>
        <taxon>Agaricomycetidae</taxon>
        <taxon>Boletales</taxon>
        <taxon>Boletineae</taxon>
        <taxon>Boletaceae</taxon>
        <taxon>Boletoideae</taxon>
        <taxon>Boletus</taxon>
    </lineage>
</organism>
<protein>
    <recommendedName>
        <fullName evidence="3">ABM domain-containing protein</fullName>
    </recommendedName>
</protein>
<dbReference type="Gene3D" id="3.30.70.100">
    <property type="match status" value="2"/>
</dbReference>
<dbReference type="EMBL" id="JAGFBS010000019">
    <property type="protein sequence ID" value="KAG6374214.1"/>
    <property type="molecule type" value="Genomic_DNA"/>
</dbReference>
<name>A0A8I2YKE4_9AGAM</name>
<keyword evidence="2" id="KW-1185">Reference proteome</keyword>
<dbReference type="OrthoDB" id="3830579at2759"/>
<gene>
    <name evidence="1" type="ORF">JVT61DRAFT_4872</name>
</gene>
<evidence type="ECO:0008006" key="3">
    <source>
        <dbReference type="Google" id="ProtNLM"/>
    </source>
</evidence>